<dbReference type="InterPro" id="IPR011992">
    <property type="entry name" value="EF-hand-dom_pair"/>
</dbReference>
<feature type="region of interest" description="Disordered" evidence="2">
    <location>
        <begin position="2696"/>
        <end position="2746"/>
    </location>
</feature>
<dbReference type="PANTHER" id="PTHR11319:SF35">
    <property type="entry name" value="OUTER MEMBRANE PROTEIN PMPC-RELATED"/>
    <property type="match status" value="1"/>
</dbReference>
<evidence type="ECO:0000259" key="4">
    <source>
        <dbReference type="PROSITE" id="PS50222"/>
    </source>
</evidence>
<dbReference type="PROSITE" id="PS00018">
    <property type="entry name" value="EF_HAND_1"/>
    <property type="match status" value="2"/>
</dbReference>
<feature type="transmembrane region" description="Helical" evidence="3">
    <location>
        <begin position="2178"/>
        <end position="2198"/>
    </location>
</feature>
<dbReference type="PANTHER" id="PTHR11319">
    <property type="entry name" value="G PROTEIN-COUPLED RECEPTOR-RELATED"/>
    <property type="match status" value="1"/>
</dbReference>
<feature type="transmembrane region" description="Helical" evidence="3">
    <location>
        <begin position="2205"/>
        <end position="2225"/>
    </location>
</feature>
<dbReference type="SMART" id="SM00054">
    <property type="entry name" value="EFh"/>
    <property type="match status" value="2"/>
</dbReference>
<dbReference type="CDD" id="cd00051">
    <property type="entry name" value="EFh"/>
    <property type="match status" value="1"/>
</dbReference>
<feature type="compositionally biased region" description="Low complexity" evidence="2">
    <location>
        <begin position="2698"/>
        <end position="2709"/>
    </location>
</feature>
<feature type="compositionally biased region" description="Basic and acidic residues" evidence="2">
    <location>
        <begin position="3133"/>
        <end position="3147"/>
    </location>
</feature>
<keyword evidence="3" id="KW-1133">Transmembrane helix</keyword>
<feature type="transmembrane region" description="Helical" evidence="3">
    <location>
        <begin position="12"/>
        <end position="30"/>
    </location>
</feature>
<dbReference type="OrthoDB" id="6418713at2759"/>
<dbReference type="InterPro" id="IPR004853">
    <property type="entry name" value="Sugar_P_trans_dom"/>
</dbReference>
<dbReference type="InterPro" id="IPR018247">
    <property type="entry name" value="EF_Hand_1_Ca_BS"/>
</dbReference>
<evidence type="ECO:0000256" key="2">
    <source>
        <dbReference type="SAM" id="MobiDB-lite"/>
    </source>
</evidence>
<feature type="transmembrane region" description="Helical" evidence="3">
    <location>
        <begin position="2496"/>
        <end position="2514"/>
    </location>
</feature>
<dbReference type="Pfam" id="PF03151">
    <property type="entry name" value="TPT"/>
    <property type="match status" value="1"/>
</dbReference>
<feature type="region of interest" description="Disordered" evidence="2">
    <location>
        <begin position="3133"/>
        <end position="3216"/>
    </location>
</feature>
<accession>A0A2R5G0A3</accession>
<evidence type="ECO:0000256" key="1">
    <source>
        <dbReference type="ARBA" id="ARBA00022837"/>
    </source>
</evidence>
<evidence type="ECO:0000313" key="5">
    <source>
        <dbReference type="EMBL" id="GBG24420.1"/>
    </source>
</evidence>
<feature type="transmembrane region" description="Helical" evidence="3">
    <location>
        <begin position="2261"/>
        <end position="2282"/>
    </location>
</feature>
<feature type="compositionally biased region" description="Polar residues" evidence="2">
    <location>
        <begin position="2710"/>
        <end position="2727"/>
    </location>
</feature>
<dbReference type="InterPro" id="IPR013320">
    <property type="entry name" value="ConA-like_dom_sf"/>
</dbReference>
<keyword evidence="3" id="KW-0472">Membrane</keyword>
<feature type="transmembrane region" description="Helical" evidence="3">
    <location>
        <begin position="108"/>
        <end position="127"/>
    </location>
</feature>
<dbReference type="Proteomes" id="UP000241890">
    <property type="component" value="Unassembled WGS sequence"/>
</dbReference>
<dbReference type="Pfam" id="PF13499">
    <property type="entry name" value="EF-hand_7"/>
    <property type="match status" value="1"/>
</dbReference>
<feature type="compositionally biased region" description="Basic and acidic residues" evidence="2">
    <location>
        <begin position="3182"/>
        <end position="3197"/>
    </location>
</feature>
<evidence type="ECO:0000256" key="3">
    <source>
        <dbReference type="SAM" id="Phobius"/>
    </source>
</evidence>
<dbReference type="PROSITE" id="PS50222">
    <property type="entry name" value="EF_HAND_2"/>
    <property type="match status" value="2"/>
</dbReference>
<dbReference type="InParanoid" id="A0A2R5G0A3"/>
<feature type="transmembrane region" description="Helical" evidence="3">
    <location>
        <begin position="2367"/>
        <end position="2386"/>
    </location>
</feature>
<sequence>MLGLDDVGSTMQTLFMCGVHMVVGPLLIVVNKEILTVFPYPFLLSSLGLVFTAIASHILFLTSKLELPHKEVVTPQFYMRNILPVGACHAATLAFGNAQYMFMGVAAVQFFKAFTPAVVTVFTRVLLKREVSLAVWGSLLLCCAGTSLTAVGASDISAVGILLAMGSSTSEAVRLVLTQFTLQECNFGTMEGQYFLTPGGAAFLLSLSAIYEGPRIIASGDLVQIINHPWKFLLAGCLGFVVQLVTMKVIKLTSSITVKVLSQFRNALVVFWGIFAYSEVVLSQQFGGYLLAVTGVLLLANVPYTMALVATLALASIGVGPAVAQAVPLVPPQAGAGGFALWLPNEDATLAGEVEHPEWGEELTVEMWAFIPSYALISQEYVLAELGTDWRLALNADGLVWQVQNDEVSKTHAEAEVLPGAWNHIAATYGPNNMSIIVNGDALPADCLPFNSTDSRDDPLYDSDVQLVSGLGLWCATVSRYTSGRADHWGFCDCPFLANSSYAARSGLVGDNLQTLGTLSPTDTRQVAYSASVDAINTTTMNFVVVDLEDNATSIPEQVRLARSAEQFSVLLVANRTIPTRDIVQEVADIGADMVLVLWTGEVALYPAIVNDGLTCLQTQRVQEASSGALGSSYRCASEGAALFGTDEYEGEASSQVDAATDCATYPFDTFDAANAFDADTSTSWIVEAPEEPLDESAEMLSLLYTYASPQNWSRVHRYALGKPSLDTASAPQAWTLEALVYDATGIYEDWVVLDEQSGLVWASEDEVRWFSIANATAKLGAGALVSSFRLRINAVSSSAAYVGLSELGVFASSATDTSNVDFYKDGIVNATSWYAPRNALLGLSLDIPVWALSATASPDAEDLLESIYAANAPASIDFVVTIAPYEASILSGRRPLPDRGTLTAGRGMIGVIDNLRVWNVTRSTSDIRTTAPLTFGTALTSSSDYEEAAEGLVLEWSMDELVSTPSSDYASAVCAAPLAADENYVSSSTSSATLVSGELAGGAALVPSSANLTGADMVVVLASTADRRIDVDLTGFVPSEPSNERYNVALHDRPSRGSLENVQLNDPDDLERDVLVSLGSLRYVRDRNVGSEVSDEFSFRLVASRSGTRYIARVVILFEPDVSLSIAEFQAEGGELAPLIVAWPQPGFEVAMATIDADLPTYRLAATTDTGGSFYVLAEADMVRSCLVENQGTSFARDAVLILDLISLDRSNLGDGVVSISISVEATRSSESTVASSLTVSAAVSVQDMEPIVPDETSLDFTEDTRSTGVSLQLESSTAQSIFRIQKWPAFYTLIQADSGETLAETSAASIQQFAAKTLRFSSQFASCDSCAIFGDPLCDIGKSCRASSSWSADQLVGAPDIYPDTRDDPRGWKPRRENGGSEFVELELSTAVFVSAVEVYEVLNPGSIMQIKVAAEYLDENSRCYQNITSGQNVCEDLTQWTTLWSQEESALASLSAGLKARIFIPDVCPSKLAVRYLRLELNTTQIPGWHVLDAIRVSGTSSLSPGLVTDASGKIRVRPIEGIFADDALEYTASDCQLESSNARVELLQEALTTGAQSTENVAASTDVFAQKPQILVPRGMNRTASVQSVPFEWDFLQEDLIERLEQSEGSTIPSSLQLGLAVEGGPVATILPSSATSTSAELTLAEILAPDRISSGEVSKVIIEATFQGFVVNDKEREALYRVEANLTLDCYQAFDDESQSLGRCAENRGVLAGECQDVWNTGRTLKTRRCSCYSDPALARLVAGEACELTMWNTCNGRGQPLVDTSTGNARCICFDDSLFGGQFCEKRSGPVASLEDLVAEVEAMKEEILLLVELDGLAVAVEEPFVALVLSEEGSDEESRRLLDEGYNESFAGYTTLAVFNLTEQMDPTDTCNDHGRPTSTGDCICDGFYEQPDCFTEASCEPGEYIVRVQNPQWTNTSDDSIPEEIGECRVCEPGYSCDSRVRTECEAGTFAHEAGMYACRDQCEDQGHFMELNASAINGIQCTICPLGSRCDGRNATLCEVGSFAPQEGLTQCILCNRISTKLYADTTGLAACLECPANTERINSDGVDISECVCEYEYWNGLAYDTNRTGVACQTCPENGHCPGNTKNAYDAAPPYANVSPFPLPGFWGDPAAPSRFFECEDAENCLGTDEFLCSNGTEGIFCFKCRDGWYSLGECNECPGGGGTAADAAFVIFCWGGVIAAWVILNILSNEVRALDLVLLYTQIVGIAQDFDLYWPDPVNLLNTPFEITGFEIDYFAPNCWWSSWSFINRFVLQFLMPIIYACLQGLVYYLGSLHVKYQQRRLERSPSEVTPPLPGKRSGGGISTTHSEQTILDRAEVGARLRERFGMLKAAAKRILLYFDLPDTEDDLASLRNKSIGLAFNFCFIAYPSLVVILLEPLSCIELADGSIVMQASPDIVCWESYHIYSLVIWSVLGILIYIIGIPALQLYILIIAESRDLKADPTFLERFGWMYSDFRQEVYKWECLLTFRRFAFAMILVVGSGDGYIQATIGCLVVVFCLALQVMHQPFLSRRLNILDQTGLFGSFLYIFLGVIFTAYNEESSALLEFSDPSTTVSILAWLLMLVTLGIVVLGMFISYLDARDYLRVVKAEAQLLMQGQTESVSLVRTVRRQADTRSVSDVMGILGNLNLAAASPAGQSPSSSGSPSSRGAALLGNVLLRGSSKAKNTDGSARTEKGWKLQNMLTKRASGASSSDLDSLTRSNPSLLGSAGNRSSTALEVGDEDSNGDGSGHLGLRDRVGASTAAGLDLEAQDDMEALPPLVAVPPGSNLSIHKAPPGVMMSPPQDESPVRSSMRSWFDLNWRPVLASLCARRWRSSHAPVIADPSLSSLFSKIDSDGTGTISRQELQDYITNELQMDGEAYRVQLDNLFGEYDVDQTGQIDKHEFAALINENVADLKRSELKNAIKSKHLTRWTLSDLCSPLQTTLFFELDAMSRNVIKNDGPVSVYRGTRMARFYRKLMRSYPFLLDWLMVADESDLHAFSRMIRQWQEAEDFVTHRGTLSRIVLPQYQAPFAFWMLNKATEKDRLVFQAVMTSILTASRPDLPVYENFRGTSGGLRGAYMNTSSAAATHRVKHEHEIAAARGIQRFYRQYKKRREMRQALMDAARLAEIADHEAYANRSYRSKDIGHDGGHDGGDDGDDDDDTQHSQDGGGSDSDANTSSDDENNDNDTITHEDVDEGEPKSLDSDDDDDSGSQGRDVALTLV</sequence>
<dbReference type="InterPro" id="IPR002048">
    <property type="entry name" value="EF_hand_dom"/>
</dbReference>
<feature type="transmembrane region" description="Helical" evidence="3">
    <location>
        <begin position="289"/>
        <end position="315"/>
    </location>
</feature>
<feature type="domain" description="EF-hand" evidence="4">
    <location>
        <begin position="2832"/>
        <end position="2867"/>
    </location>
</feature>
<reference evidence="5 6" key="1">
    <citation type="submission" date="2017-12" db="EMBL/GenBank/DDBJ databases">
        <title>Sequencing, de novo assembly and annotation of complete genome of a new Thraustochytrid species, strain FCC1311.</title>
        <authorList>
            <person name="Sedici K."/>
            <person name="Godart F."/>
            <person name="Aiese Cigliano R."/>
            <person name="Sanseverino W."/>
            <person name="Barakat M."/>
            <person name="Ortet P."/>
            <person name="Marechal E."/>
            <person name="Cagnac O."/>
            <person name="Amato A."/>
        </authorList>
    </citation>
    <scope>NUCLEOTIDE SEQUENCE [LARGE SCALE GENOMIC DNA]</scope>
</reference>
<dbReference type="SUPFAM" id="SSF49899">
    <property type="entry name" value="Concanavalin A-like lectins/glucanases"/>
    <property type="match status" value="1"/>
</dbReference>
<dbReference type="SMART" id="SM01411">
    <property type="entry name" value="Ephrin_rec_like"/>
    <property type="match status" value="4"/>
</dbReference>
<evidence type="ECO:0000313" key="6">
    <source>
        <dbReference type="Proteomes" id="UP000241890"/>
    </source>
</evidence>
<protein>
    <submittedName>
        <fullName evidence="5">Triose phosphate/phosphate translocator, chloroplastic</fullName>
    </submittedName>
</protein>
<feature type="transmembrane region" description="Helical" evidence="3">
    <location>
        <begin position="2418"/>
        <end position="2442"/>
    </location>
</feature>
<feature type="transmembrane region" description="Helical" evidence="3">
    <location>
        <begin position="42"/>
        <end position="61"/>
    </location>
</feature>
<feature type="transmembrane region" description="Helical" evidence="3">
    <location>
        <begin position="192"/>
        <end position="211"/>
    </location>
</feature>
<feature type="transmembrane region" description="Helical" evidence="3">
    <location>
        <begin position="232"/>
        <end position="250"/>
    </location>
</feature>
<name>A0A2R5G0A3_9STRA</name>
<feature type="transmembrane region" description="Helical" evidence="3">
    <location>
        <begin position="2567"/>
        <end position="2589"/>
    </location>
</feature>
<dbReference type="EMBL" id="BEYU01000005">
    <property type="protein sequence ID" value="GBG24420.1"/>
    <property type="molecule type" value="Genomic_DNA"/>
</dbReference>
<dbReference type="PROSITE" id="PS50096">
    <property type="entry name" value="IQ"/>
    <property type="match status" value="1"/>
</dbReference>
<dbReference type="Gene3D" id="2.60.120.200">
    <property type="match status" value="2"/>
</dbReference>
<dbReference type="GO" id="GO:0005509">
    <property type="term" value="F:calcium ion binding"/>
    <property type="evidence" value="ECO:0007669"/>
    <property type="project" value="InterPro"/>
</dbReference>
<feature type="transmembrane region" description="Helical" evidence="3">
    <location>
        <begin position="2526"/>
        <end position="2547"/>
    </location>
</feature>
<feature type="domain" description="EF-hand" evidence="4">
    <location>
        <begin position="2871"/>
        <end position="2906"/>
    </location>
</feature>
<keyword evidence="1" id="KW-0106">Calcium</keyword>
<keyword evidence="6" id="KW-1185">Reference proteome</keyword>
<gene>
    <name evidence="5" type="ORF">FCC1311_006382</name>
</gene>
<dbReference type="Gene3D" id="1.10.238.10">
    <property type="entry name" value="EF-hand"/>
    <property type="match status" value="1"/>
</dbReference>
<keyword evidence="3" id="KW-0812">Transmembrane</keyword>
<feature type="transmembrane region" description="Helical" evidence="3">
    <location>
        <begin position="139"/>
        <end position="165"/>
    </location>
</feature>
<organism evidence="5 6">
    <name type="scientific">Hondaea fermentalgiana</name>
    <dbReference type="NCBI Taxonomy" id="2315210"/>
    <lineage>
        <taxon>Eukaryota</taxon>
        <taxon>Sar</taxon>
        <taxon>Stramenopiles</taxon>
        <taxon>Bigyra</taxon>
        <taxon>Labyrinthulomycetes</taxon>
        <taxon>Thraustochytrida</taxon>
        <taxon>Thraustochytriidae</taxon>
        <taxon>Hondaea</taxon>
    </lineage>
</organism>
<feature type="region of interest" description="Disordered" evidence="2">
    <location>
        <begin position="2295"/>
        <end position="2317"/>
    </location>
</feature>
<dbReference type="SUPFAM" id="SSF47473">
    <property type="entry name" value="EF-hand"/>
    <property type="match status" value="1"/>
</dbReference>
<comment type="caution">
    <text evidence="5">The sequence shown here is derived from an EMBL/GenBank/DDBJ whole genome shotgun (WGS) entry which is preliminary data.</text>
</comment>
<proteinExistence type="predicted"/>